<gene>
    <name evidence="2" type="ORF">EPA99_01275</name>
</gene>
<reference evidence="2 3" key="1">
    <citation type="submission" date="2019-01" db="EMBL/GenBank/DDBJ databases">
        <title>Pseudoxanthomonas composti sp. nov., isolated from compost.</title>
        <authorList>
            <person name="Yang G."/>
        </authorList>
    </citation>
    <scope>NUCLEOTIDE SEQUENCE [LARGE SCALE GENOMIC DNA]</scope>
    <source>
        <strain evidence="2 3">GSS15</strain>
    </source>
</reference>
<feature type="signal peptide" evidence="1">
    <location>
        <begin position="1"/>
        <end position="22"/>
    </location>
</feature>
<dbReference type="Pfam" id="PF01963">
    <property type="entry name" value="TraB_PrgY_gumN"/>
    <property type="match status" value="1"/>
</dbReference>
<keyword evidence="1" id="KW-0732">Signal</keyword>
<dbReference type="RefSeq" id="WP_129469378.1">
    <property type="nucleotide sequence ID" value="NZ_SAWZ01000001.1"/>
</dbReference>
<dbReference type="AlphaFoldDB" id="A0A4Q1K1M1"/>
<comment type="caution">
    <text evidence="2">The sequence shown here is derived from an EMBL/GenBank/DDBJ whole genome shotgun (WGS) entry which is preliminary data.</text>
</comment>
<dbReference type="Proteomes" id="UP000289784">
    <property type="component" value="Unassembled WGS sequence"/>
</dbReference>
<organism evidence="2 3">
    <name type="scientific">Pseudoxanthomonas composti</name>
    <dbReference type="NCBI Taxonomy" id="2137479"/>
    <lineage>
        <taxon>Bacteria</taxon>
        <taxon>Pseudomonadati</taxon>
        <taxon>Pseudomonadota</taxon>
        <taxon>Gammaproteobacteria</taxon>
        <taxon>Lysobacterales</taxon>
        <taxon>Lysobacteraceae</taxon>
        <taxon>Pseudoxanthomonas</taxon>
    </lineage>
</organism>
<dbReference type="OrthoDB" id="8743055at2"/>
<keyword evidence="3" id="KW-1185">Reference proteome</keyword>
<feature type="chain" id="PRO_5020709141" evidence="1">
    <location>
        <begin position="23"/>
        <end position="343"/>
    </location>
</feature>
<dbReference type="InterPro" id="IPR002816">
    <property type="entry name" value="TraB/PrgY/GumN_fam"/>
</dbReference>
<sequence length="343" mass="37595">MRRGRFFVGLLLWVLTGTGSLAAQEAGQAVPVPSEAPITDLEAMVVSGVQPGPGLWKVSRQGHTLWVLGTAAPLPKRMEWRSKEVEDTIAQSQELLLAPTMTVSTGRGMFRSLFLVPSLLKARKNPDGKTLQDVVPPDQYARWSVLKARYIGRDKGVESWRPVFAAAELYEAAMKRSALSMDNVVREEVIKQAKRAGVPVTASVVTFTLDDPKAAIKEFQRTGLQDTACFARTLDVIETDIEAMRERANAWAVGDIQALRRNPQRDQYSACMAAVSESGIARKFGADTLRQQSLDLWLSKAEAALQKNTTSFGLLPLGLLLEPGNLMDRLKAKGYTVTAPEEG</sequence>
<evidence type="ECO:0000313" key="2">
    <source>
        <dbReference type="EMBL" id="RXR08486.1"/>
    </source>
</evidence>
<proteinExistence type="predicted"/>
<accession>A0A4Q1K1M1</accession>
<name>A0A4Q1K1M1_9GAMM</name>
<dbReference type="EMBL" id="SAWZ01000001">
    <property type="protein sequence ID" value="RXR08486.1"/>
    <property type="molecule type" value="Genomic_DNA"/>
</dbReference>
<protein>
    <submittedName>
        <fullName evidence="2">TraB/GumN family protein</fullName>
    </submittedName>
</protein>
<evidence type="ECO:0000313" key="3">
    <source>
        <dbReference type="Proteomes" id="UP000289784"/>
    </source>
</evidence>
<dbReference type="CDD" id="cd14788">
    <property type="entry name" value="GumN"/>
    <property type="match status" value="1"/>
</dbReference>
<evidence type="ECO:0000256" key="1">
    <source>
        <dbReference type="SAM" id="SignalP"/>
    </source>
</evidence>